<reference evidence="3 4" key="1">
    <citation type="submission" date="2017-12" db="EMBL/GenBank/DDBJ databases">
        <title>Phylogenetic diversity of female urinary microbiome.</title>
        <authorList>
            <person name="Thomas-White K."/>
            <person name="Wolfe A.J."/>
        </authorList>
    </citation>
    <scope>NUCLEOTIDE SEQUENCE [LARGE SCALE GENOMIC DNA]</scope>
    <source>
        <strain evidence="3 4">UMB0777</strain>
    </source>
</reference>
<evidence type="ECO:0000313" key="3">
    <source>
        <dbReference type="EMBL" id="PKZ63404.1"/>
    </source>
</evidence>
<dbReference type="AlphaFoldDB" id="A0A2I1R2Q1"/>
<sequence>MTSADGWSPGGAGLGGRVAVVAGATRGIGLAVSYALSGQGVSVVVNGRDSQAVADTVAEIRGGGGYAVGVPGSAGDDGVAQTMVETALTEFGALDIAINCAGIAEPPGSTVLTISADEFRAQVDAHLMSAFHLLQAAGRVFVEQGSGSVVLTGSAASLGMFGGSGYPAAKGGVNALALAAAADLRDHRVRVNVVMPGAKSRLSSGDDYVAHIEGLHQRGILDDLTRDAALDPAPPEYVAPLYVFLSSDAAEHVTGEIFSAAGGFIGRFESQQAGFVAYRDHKDTSPYSLDELAGILAGPAER</sequence>
<accession>A0A2I1R2Q1</accession>
<protein>
    <submittedName>
        <fullName evidence="3">Short-chain dehydrogenase</fullName>
    </submittedName>
</protein>
<dbReference type="Gene3D" id="3.40.50.720">
    <property type="entry name" value="NAD(P)-binding Rossmann-like Domain"/>
    <property type="match status" value="1"/>
</dbReference>
<evidence type="ECO:0000256" key="2">
    <source>
        <dbReference type="ARBA" id="ARBA00023002"/>
    </source>
</evidence>
<proteinExistence type="inferred from homology"/>
<dbReference type="GO" id="GO:0016616">
    <property type="term" value="F:oxidoreductase activity, acting on the CH-OH group of donors, NAD or NADP as acceptor"/>
    <property type="evidence" value="ECO:0007669"/>
    <property type="project" value="TreeGrafter"/>
</dbReference>
<dbReference type="STRING" id="2055.BCM27_19785"/>
<name>A0A2I1R2Q1_9ACTN</name>
<dbReference type="PANTHER" id="PTHR42760:SF133">
    <property type="entry name" value="3-OXOACYL-[ACYL-CARRIER-PROTEIN] REDUCTASE"/>
    <property type="match status" value="1"/>
</dbReference>
<dbReference type="CDD" id="cd05233">
    <property type="entry name" value="SDR_c"/>
    <property type="match status" value="1"/>
</dbReference>
<dbReference type="RefSeq" id="WP_101822283.1">
    <property type="nucleotide sequence ID" value="NZ_PKJC01000025.1"/>
</dbReference>
<dbReference type="InterPro" id="IPR036291">
    <property type="entry name" value="NAD(P)-bd_dom_sf"/>
</dbReference>
<dbReference type="SUPFAM" id="SSF51735">
    <property type="entry name" value="NAD(P)-binding Rossmann-fold domains"/>
    <property type="match status" value="1"/>
</dbReference>
<evidence type="ECO:0000256" key="1">
    <source>
        <dbReference type="ARBA" id="ARBA00006484"/>
    </source>
</evidence>
<comment type="similarity">
    <text evidence="1">Belongs to the short-chain dehydrogenases/reductases (SDR) family.</text>
</comment>
<dbReference type="InterPro" id="IPR002347">
    <property type="entry name" value="SDR_fam"/>
</dbReference>
<dbReference type="Pfam" id="PF13561">
    <property type="entry name" value="adh_short_C2"/>
    <property type="match status" value="1"/>
</dbReference>
<dbReference type="PANTHER" id="PTHR42760">
    <property type="entry name" value="SHORT-CHAIN DEHYDROGENASES/REDUCTASES FAMILY MEMBER"/>
    <property type="match status" value="1"/>
</dbReference>
<dbReference type="EMBL" id="PKJC01000025">
    <property type="protein sequence ID" value="PKZ63404.1"/>
    <property type="molecule type" value="Genomic_DNA"/>
</dbReference>
<organism evidence="3 4">
    <name type="scientific">Gordonia terrae</name>
    <dbReference type="NCBI Taxonomy" id="2055"/>
    <lineage>
        <taxon>Bacteria</taxon>
        <taxon>Bacillati</taxon>
        <taxon>Actinomycetota</taxon>
        <taxon>Actinomycetes</taxon>
        <taxon>Mycobacteriales</taxon>
        <taxon>Gordoniaceae</taxon>
        <taxon>Gordonia</taxon>
    </lineage>
</organism>
<comment type="caution">
    <text evidence="3">The sequence shown here is derived from an EMBL/GenBank/DDBJ whole genome shotgun (WGS) entry which is preliminary data.</text>
</comment>
<gene>
    <name evidence="3" type="ORF">CYJ73_21770</name>
</gene>
<dbReference type="PRINTS" id="PR00081">
    <property type="entry name" value="GDHRDH"/>
</dbReference>
<dbReference type="Proteomes" id="UP000234662">
    <property type="component" value="Unassembled WGS sequence"/>
</dbReference>
<keyword evidence="2" id="KW-0560">Oxidoreductase</keyword>
<evidence type="ECO:0000313" key="4">
    <source>
        <dbReference type="Proteomes" id="UP000234662"/>
    </source>
</evidence>